<feature type="region of interest" description="Disordered" evidence="1">
    <location>
        <begin position="1"/>
        <end position="31"/>
    </location>
</feature>
<proteinExistence type="predicted"/>
<gene>
    <name evidence="2" type="ORF">POT9AD_2531</name>
</gene>
<name>A0A653B4C8_ECTOL</name>
<evidence type="ECO:0000313" key="2">
    <source>
        <dbReference type="EMBL" id="VDN63506.1"/>
    </source>
</evidence>
<reference evidence="2" key="1">
    <citation type="submission" date="2018-11" db="EMBL/GenBank/DDBJ databases">
        <authorList>
            <consortium name="Genoscope - CEA"/>
            <person name="William W."/>
        </authorList>
    </citation>
    <scope>NUCLEOTIDE SEQUENCE [LARGE SCALE GENOMIC DNA]</scope>
    <source>
        <strain evidence="2">T9AD</strain>
    </source>
</reference>
<accession>A0A653B4C8</accession>
<organism evidence="2">
    <name type="scientific">Ectopseudomonas oleovorans</name>
    <name type="common">Pseudomonas oleovorans</name>
    <dbReference type="NCBI Taxonomy" id="301"/>
    <lineage>
        <taxon>Bacteria</taxon>
        <taxon>Pseudomonadati</taxon>
        <taxon>Pseudomonadota</taxon>
        <taxon>Gammaproteobacteria</taxon>
        <taxon>Pseudomonadales</taxon>
        <taxon>Pseudomonadaceae</taxon>
        <taxon>Ectopseudomonas</taxon>
    </lineage>
</organism>
<dbReference type="AlphaFoldDB" id="A0A653B4C8"/>
<protein>
    <submittedName>
        <fullName evidence="2">Uncharacterized protein</fullName>
    </submittedName>
</protein>
<sequence length="58" mass="6354">MNSTSPTAWASANRHSPINAASSVAPGRRRPAIWPHAGRKKLHKSFDTMLEGLTILPY</sequence>
<evidence type="ECO:0000256" key="1">
    <source>
        <dbReference type="SAM" id="MobiDB-lite"/>
    </source>
</evidence>
<feature type="compositionally biased region" description="Polar residues" evidence="1">
    <location>
        <begin position="1"/>
        <end position="22"/>
    </location>
</feature>
<dbReference type="EMBL" id="LR130779">
    <property type="protein sequence ID" value="VDN63506.1"/>
    <property type="molecule type" value="Genomic_DNA"/>
</dbReference>